<comment type="similarity">
    <text evidence="2">Belongs to the PpiC/parvulin rotamase family.</text>
</comment>
<gene>
    <name evidence="12" type="primary">cbf2</name>
    <name evidence="12" type="ORF">Cva_01067</name>
</gene>
<dbReference type="AlphaFoldDB" id="A0A0K8MCZ2"/>
<evidence type="ECO:0000313" key="12">
    <source>
        <dbReference type="EMBL" id="GAO98410.1"/>
    </source>
</evidence>
<evidence type="ECO:0000313" key="13">
    <source>
        <dbReference type="Proteomes" id="UP000036771"/>
    </source>
</evidence>
<dbReference type="PANTHER" id="PTHR47245:SF2">
    <property type="entry name" value="PEPTIDYL-PROLYL CIS-TRANS ISOMERASE HP_0175-RELATED"/>
    <property type="match status" value="1"/>
</dbReference>
<evidence type="ECO:0000256" key="6">
    <source>
        <dbReference type="ARBA" id="ARBA00030642"/>
    </source>
</evidence>
<evidence type="ECO:0000256" key="7">
    <source>
        <dbReference type="ARBA" id="ARBA00031484"/>
    </source>
</evidence>
<dbReference type="GO" id="GO:0003755">
    <property type="term" value="F:peptidyl-prolyl cis-trans isomerase activity"/>
    <property type="evidence" value="ECO:0007669"/>
    <property type="project" value="UniProtKB-KW"/>
</dbReference>
<sequence precursor="true">MLKKLIASTALAAVMIYASPSFAATATDTVVAKVNGEPVYKADLEKIEKTLPPELVKNAREKDKEKFFAGLRDQAIDIKLLTDAAKKANLEKDPEVQQAIAQMTDQVLLQAYIGKQLNPLVNDKAIKAKYDEFIKAFPKDEMETKARHIMVKDEAEAKKIIQDLKGGADFQKLAREKSIDKSTANEGGELGYMRKNDIDPTFGDALFALKPGAYNETPVKTSLGWHVIKVEDRRKVKPPKFEEIKDQLGAAVFQEQFKKLVEQHRDKASIERFNADGKPAAVGKDEAGVASVPASTDAKK</sequence>
<evidence type="ECO:0000256" key="10">
    <source>
        <dbReference type="SAM" id="SignalP"/>
    </source>
</evidence>
<evidence type="ECO:0000256" key="2">
    <source>
        <dbReference type="ARBA" id="ARBA00007656"/>
    </source>
</evidence>
<protein>
    <recommendedName>
        <fullName evidence="4">Parvulin-like PPIase</fullName>
        <ecNumber evidence="3">5.2.1.8</ecNumber>
    </recommendedName>
    <alternativeName>
        <fullName evidence="6">Peptidyl-prolyl cis-trans isomerase plp</fullName>
    </alternativeName>
    <alternativeName>
        <fullName evidence="7">Rotamase plp</fullName>
    </alternativeName>
</protein>
<dbReference type="Gene3D" id="3.10.50.40">
    <property type="match status" value="1"/>
</dbReference>
<proteinExistence type="inferred from homology"/>
<dbReference type="InterPro" id="IPR050245">
    <property type="entry name" value="PrsA_foldase"/>
</dbReference>
<dbReference type="PROSITE" id="PS50198">
    <property type="entry name" value="PPIC_PPIASE_2"/>
    <property type="match status" value="1"/>
</dbReference>
<feature type="chain" id="PRO_5005512706" description="Parvulin-like PPIase" evidence="10">
    <location>
        <begin position="24"/>
        <end position="300"/>
    </location>
</feature>
<evidence type="ECO:0000256" key="8">
    <source>
        <dbReference type="PROSITE-ProRule" id="PRU00278"/>
    </source>
</evidence>
<dbReference type="SUPFAM" id="SSF54534">
    <property type="entry name" value="FKBP-like"/>
    <property type="match status" value="1"/>
</dbReference>
<dbReference type="Gene3D" id="1.10.4030.10">
    <property type="entry name" value="Porin chaperone SurA, peptide-binding domain"/>
    <property type="match status" value="1"/>
</dbReference>
<dbReference type="SUPFAM" id="SSF109998">
    <property type="entry name" value="Triger factor/SurA peptide-binding domain-like"/>
    <property type="match status" value="1"/>
</dbReference>
<dbReference type="STRING" id="1629334.Cva_01067"/>
<evidence type="ECO:0000259" key="11">
    <source>
        <dbReference type="PROSITE" id="PS50198"/>
    </source>
</evidence>
<feature type="signal peptide" evidence="10">
    <location>
        <begin position="1"/>
        <end position="23"/>
    </location>
</feature>
<dbReference type="InterPro" id="IPR027304">
    <property type="entry name" value="Trigger_fact/SurA_dom_sf"/>
</dbReference>
<comment type="catalytic activity">
    <reaction evidence="1">
        <text>[protein]-peptidylproline (omega=180) = [protein]-peptidylproline (omega=0)</text>
        <dbReference type="Rhea" id="RHEA:16237"/>
        <dbReference type="Rhea" id="RHEA-COMP:10747"/>
        <dbReference type="Rhea" id="RHEA-COMP:10748"/>
        <dbReference type="ChEBI" id="CHEBI:83833"/>
        <dbReference type="ChEBI" id="CHEBI:83834"/>
        <dbReference type="EC" id="5.2.1.8"/>
    </reaction>
</comment>
<dbReference type="EC" id="5.2.1.8" evidence="3"/>
<dbReference type="EMBL" id="BBVC01000056">
    <property type="protein sequence ID" value="GAO98410.1"/>
    <property type="molecule type" value="Genomic_DNA"/>
</dbReference>
<name>A0A0K8MCZ2_9PROT</name>
<evidence type="ECO:0000256" key="5">
    <source>
        <dbReference type="ARBA" id="ARBA00023110"/>
    </source>
</evidence>
<dbReference type="InterPro" id="IPR000297">
    <property type="entry name" value="PPIase_PpiC"/>
</dbReference>
<evidence type="ECO:0000256" key="1">
    <source>
        <dbReference type="ARBA" id="ARBA00000971"/>
    </source>
</evidence>
<evidence type="ECO:0000256" key="4">
    <source>
        <dbReference type="ARBA" id="ARBA00018370"/>
    </source>
</evidence>
<feature type="region of interest" description="Disordered" evidence="9">
    <location>
        <begin position="271"/>
        <end position="300"/>
    </location>
</feature>
<evidence type="ECO:0000256" key="9">
    <source>
        <dbReference type="SAM" id="MobiDB-lite"/>
    </source>
</evidence>
<accession>A0A0K8MCZ2</accession>
<organism evidence="12 13">
    <name type="scientific">Caedimonas varicaedens</name>
    <dbReference type="NCBI Taxonomy" id="1629334"/>
    <lineage>
        <taxon>Bacteria</taxon>
        <taxon>Pseudomonadati</taxon>
        <taxon>Pseudomonadota</taxon>
        <taxon>Alphaproteobacteria</taxon>
        <taxon>Holosporales</taxon>
        <taxon>Caedimonadaceae</taxon>
        <taxon>Caedimonas</taxon>
    </lineage>
</organism>
<keyword evidence="10" id="KW-0732">Signal</keyword>
<dbReference type="PANTHER" id="PTHR47245">
    <property type="entry name" value="PEPTIDYLPROLYL ISOMERASE"/>
    <property type="match status" value="1"/>
</dbReference>
<keyword evidence="8 12" id="KW-0413">Isomerase</keyword>
<keyword evidence="13" id="KW-1185">Reference proteome</keyword>
<dbReference type="Proteomes" id="UP000036771">
    <property type="component" value="Unassembled WGS sequence"/>
</dbReference>
<feature type="domain" description="PpiC" evidence="11">
    <location>
        <begin position="141"/>
        <end position="232"/>
    </location>
</feature>
<dbReference type="InterPro" id="IPR046357">
    <property type="entry name" value="PPIase_dom_sf"/>
</dbReference>
<evidence type="ECO:0000256" key="3">
    <source>
        <dbReference type="ARBA" id="ARBA00013194"/>
    </source>
</evidence>
<dbReference type="Pfam" id="PF13616">
    <property type="entry name" value="Rotamase_3"/>
    <property type="match status" value="1"/>
</dbReference>
<comment type="caution">
    <text evidence="12">The sequence shown here is derived from an EMBL/GenBank/DDBJ whole genome shotgun (WGS) entry which is preliminary data.</text>
</comment>
<keyword evidence="5 8" id="KW-0697">Rotamase</keyword>
<reference evidence="12 13" key="1">
    <citation type="submission" date="2015-03" db="EMBL/GenBank/DDBJ databases">
        <title>Caedibacter varicaedens, whole genome shotgun sequence.</title>
        <authorList>
            <person name="Suzuki H."/>
            <person name="Dapper A.L."/>
            <person name="Gibson A.K."/>
            <person name="Jackson C."/>
            <person name="Lee H."/>
            <person name="Pejaver V.R."/>
            <person name="Doak T."/>
            <person name="Lynch M."/>
        </authorList>
    </citation>
    <scope>NUCLEOTIDE SEQUENCE [LARGE SCALE GENOMIC DNA]</scope>
</reference>